<proteinExistence type="inferred from homology"/>
<dbReference type="EMBL" id="QFQS01000002">
    <property type="protein sequence ID" value="PZQ97625.1"/>
    <property type="molecule type" value="Genomic_DNA"/>
</dbReference>
<sequence length="434" mass="44941">MTISSSLNAGVAGLNANATKLATISDNIANSSTYGYRRVEADFSSMVLQGGSSAKYSAGGVRASTMRLIDQKGPLVSTTNATDLAVDGRGMLPVTTLNSVSQGGGSYPLSLMTTGSFRANEDGYLVTQTGLVLMGWPANPDGTIPQYSRVSAAGLQPVRINLNQFAANPTTEMVMSVNLPATETAATAAGEDQTLAIEYFGNLGTSEMLDVTFTPTIPASGLSNQWTLTLRDSASGGAIVGEYTLTFDDAQGSGGTLLSVTTVSGGAYDPATGKVGMTLAGGPVSLSLGKLGATDGMTQLSDTFAPVTLGKNGSPVASVTSVQVDEKGDVYAIYDQGFTRRIYQIPLVDVPNVNGLVAQSNQTYQISSDSGAMFLWDAGDGPTGSVVGFAREESATDVAAELTQLIQTQRAYSSNAKVIQTVDEMLQETSNIKR</sequence>
<dbReference type="Pfam" id="PF00460">
    <property type="entry name" value="Flg_bb_rod"/>
    <property type="match status" value="1"/>
</dbReference>
<evidence type="ECO:0000313" key="7">
    <source>
        <dbReference type="EMBL" id="PZQ97625.1"/>
    </source>
</evidence>
<evidence type="ECO:0000313" key="8">
    <source>
        <dbReference type="Proteomes" id="UP000248975"/>
    </source>
</evidence>
<dbReference type="PANTHER" id="PTHR30435">
    <property type="entry name" value="FLAGELLAR PROTEIN"/>
    <property type="match status" value="1"/>
</dbReference>
<dbReference type="InterPro" id="IPR001444">
    <property type="entry name" value="Flag_bb_rod_N"/>
</dbReference>
<accession>A0A2W5SEA5</accession>
<protein>
    <recommendedName>
        <fullName evidence="4">Flagellar hook protein FlgE</fullName>
    </recommendedName>
</protein>
<dbReference type="PROSITE" id="PS00588">
    <property type="entry name" value="FLAGELLA_BB_ROD"/>
    <property type="match status" value="1"/>
</dbReference>
<evidence type="ECO:0000259" key="6">
    <source>
        <dbReference type="Pfam" id="PF06429"/>
    </source>
</evidence>
<evidence type="ECO:0000256" key="4">
    <source>
        <dbReference type="RuleBase" id="RU362116"/>
    </source>
</evidence>
<dbReference type="GO" id="GO:0009424">
    <property type="term" value="C:bacterial-type flagellum hook"/>
    <property type="evidence" value="ECO:0007669"/>
    <property type="project" value="TreeGrafter"/>
</dbReference>
<evidence type="ECO:0000256" key="3">
    <source>
        <dbReference type="ARBA" id="ARBA00023143"/>
    </source>
</evidence>
<comment type="subcellular location">
    <subcellularLocation>
        <location evidence="1 4">Bacterial flagellum basal body</location>
    </subcellularLocation>
</comment>
<dbReference type="InterPro" id="IPR020013">
    <property type="entry name" value="Flagellar_FlgE/F/G"/>
</dbReference>
<dbReference type="PANTHER" id="PTHR30435:SF1">
    <property type="entry name" value="FLAGELLAR HOOK PROTEIN FLGE"/>
    <property type="match status" value="1"/>
</dbReference>
<keyword evidence="3 4" id="KW-0975">Bacterial flagellum</keyword>
<evidence type="ECO:0000256" key="1">
    <source>
        <dbReference type="ARBA" id="ARBA00004117"/>
    </source>
</evidence>
<comment type="caution">
    <text evidence="7">The sequence shown here is derived from an EMBL/GenBank/DDBJ whole genome shotgun (WGS) entry which is preliminary data.</text>
</comment>
<feature type="domain" description="Flagellar basal body rod protein N-terminal" evidence="5">
    <location>
        <begin position="7"/>
        <end position="37"/>
    </location>
</feature>
<comment type="similarity">
    <text evidence="2 4">Belongs to the flagella basal body rod proteins family.</text>
</comment>
<reference evidence="7 8" key="1">
    <citation type="submission" date="2017-08" db="EMBL/GenBank/DDBJ databases">
        <title>Infants hospitalized years apart are colonized by the same room-sourced microbial strains.</title>
        <authorList>
            <person name="Brooks B."/>
            <person name="Olm M.R."/>
            <person name="Firek B.A."/>
            <person name="Baker R."/>
            <person name="Thomas B.C."/>
            <person name="Morowitz M.J."/>
            <person name="Banfield J.F."/>
        </authorList>
    </citation>
    <scope>NUCLEOTIDE SEQUENCE [LARGE SCALE GENOMIC DNA]</scope>
    <source>
        <strain evidence="7">S2_003_000_R2_11</strain>
    </source>
</reference>
<dbReference type="SUPFAM" id="SSF117143">
    <property type="entry name" value="Flagellar hook protein flgE"/>
    <property type="match status" value="1"/>
</dbReference>
<dbReference type="NCBIfam" id="TIGR03506">
    <property type="entry name" value="FlgEFG_subfam"/>
    <property type="match status" value="1"/>
</dbReference>
<keyword evidence="7" id="KW-0969">Cilium</keyword>
<dbReference type="GO" id="GO:0005829">
    <property type="term" value="C:cytosol"/>
    <property type="evidence" value="ECO:0007669"/>
    <property type="project" value="TreeGrafter"/>
</dbReference>
<keyword evidence="7" id="KW-0966">Cell projection</keyword>
<dbReference type="AlphaFoldDB" id="A0A2W5SEA5"/>
<comment type="function">
    <text evidence="4">A flexible structure which links the flagellar filament to the drive apparatus in the basal body.</text>
</comment>
<dbReference type="GO" id="GO:0071978">
    <property type="term" value="P:bacterial-type flagellum-dependent swarming motility"/>
    <property type="evidence" value="ECO:0007669"/>
    <property type="project" value="TreeGrafter"/>
</dbReference>
<evidence type="ECO:0000259" key="5">
    <source>
        <dbReference type="Pfam" id="PF00460"/>
    </source>
</evidence>
<dbReference type="Proteomes" id="UP000248975">
    <property type="component" value="Unassembled WGS sequence"/>
</dbReference>
<organism evidence="7 8">
    <name type="scientific">Cereibacter sphaeroides</name>
    <name type="common">Rhodobacter sphaeroides</name>
    <dbReference type="NCBI Taxonomy" id="1063"/>
    <lineage>
        <taxon>Bacteria</taxon>
        <taxon>Pseudomonadati</taxon>
        <taxon>Pseudomonadota</taxon>
        <taxon>Alphaproteobacteria</taxon>
        <taxon>Rhodobacterales</taxon>
        <taxon>Paracoccaceae</taxon>
        <taxon>Cereibacter</taxon>
    </lineage>
</organism>
<evidence type="ECO:0000256" key="2">
    <source>
        <dbReference type="ARBA" id="ARBA00009677"/>
    </source>
</evidence>
<dbReference type="InterPro" id="IPR037925">
    <property type="entry name" value="FlgE/F/G-like"/>
</dbReference>
<gene>
    <name evidence="7" type="ORF">DI533_10625</name>
</gene>
<dbReference type="InterPro" id="IPR010930">
    <property type="entry name" value="Flg_bb/hook_C_dom"/>
</dbReference>
<keyword evidence="7" id="KW-0282">Flagellum</keyword>
<name>A0A2W5SEA5_CERSP</name>
<feature type="domain" description="Flagellar basal-body/hook protein C-terminal" evidence="6">
    <location>
        <begin position="392"/>
        <end position="432"/>
    </location>
</feature>
<dbReference type="InterPro" id="IPR019776">
    <property type="entry name" value="Flagellar_basal_body_rod_CS"/>
</dbReference>
<dbReference type="GO" id="GO:0009425">
    <property type="term" value="C:bacterial-type flagellum basal body"/>
    <property type="evidence" value="ECO:0007669"/>
    <property type="project" value="UniProtKB-SubCell"/>
</dbReference>
<dbReference type="Pfam" id="PF06429">
    <property type="entry name" value="Flg_bbr_C"/>
    <property type="match status" value="1"/>
</dbReference>